<reference evidence="2 3" key="1">
    <citation type="submission" date="2023-03" db="EMBL/GenBank/DDBJ databases">
        <title>Bacillus Genome Sequencing.</title>
        <authorList>
            <person name="Dunlap C."/>
        </authorList>
    </citation>
    <scope>NUCLEOTIDE SEQUENCE [LARGE SCALE GENOMIC DNA]</scope>
    <source>
        <strain evidence="2 3">B-23453</strain>
    </source>
</reference>
<evidence type="ECO:0000256" key="1">
    <source>
        <dbReference type="SAM" id="SignalP"/>
    </source>
</evidence>
<dbReference type="CDD" id="cd14748">
    <property type="entry name" value="PBP2_UgpB"/>
    <property type="match status" value="1"/>
</dbReference>
<dbReference type="PANTHER" id="PTHR43649">
    <property type="entry name" value="ARABINOSE-BINDING PROTEIN-RELATED"/>
    <property type="match status" value="1"/>
</dbReference>
<comment type="caution">
    <text evidence="2">The sequence shown here is derived from an EMBL/GenBank/DDBJ whole genome shotgun (WGS) entry which is preliminary data.</text>
</comment>
<gene>
    <name evidence="2" type="ORF">P4T90_01715</name>
</gene>
<evidence type="ECO:0000313" key="3">
    <source>
        <dbReference type="Proteomes" id="UP001341444"/>
    </source>
</evidence>
<dbReference type="RefSeq" id="WP_066268450.1">
    <property type="nucleotide sequence ID" value="NZ_JARMAB010000003.1"/>
</dbReference>
<dbReference type="Pfam" id="PF13416">
    <property type="entry name" value="SBP_bac_8"/>
    <property type="match status" value="1"/>
</dbReference>
<dbReference type="Proteomes" id="UP001341444">
    <property type="component" value="Unassembled WGS sequence"/>
</dbReference>
<dbReference type="SUPFAM" id="SSF53850">
    <property type="entry name" value="Periplasmic binding protein-like II"/>
    <property type="match status" value="1"/>
</dbReference>
<keyword evidence="1" id="KW-0732">Signal</keyword>
<dbReference type="EMBL" id="JARMAB010000003">
    <property type="protein sequence ID" value="MED1201800.1"/>
    <property type="molecule type" value="Genomic_DNA"/>
</dbReference>
<proteinExistence type="predicted"/>
<dbReference type="InterPro" id="IPR050490">
    <property type="entry name" value="Bact_solute-bd_prot1"/>
</dbReference>
<feature type="signal peptide" evidence="1">
    <location>
        <begin position="1"/>
        <end position="21"/>
    </location>
</feature>
<feature type="chain" id="PRO_5046237176" evidence="1">
    <location>
        <begin position="22"/>
        <end position="432"/>
    </location>
</feature>
<keyword evidence="3" id="KW-1185">Reference proteome</keyword>
<dbReference type="PROSITE" id="PS51257">
    <property type="entry name" value="PROKAR_LIPOPROTEIN"/>
    <property type="match status" value="1"/>
</dbReference>
<protein>
    <submittedName>
        <fullName evidence="2">ABC transporter substrate-binding protein</fullName>
    </submittedName>
</protein>
<evidence type="ECO:0000313" key="2">
    <source>
        <dbReference type="EMBL" id="MED1201800.1"/>
    </source>
</evidence>
<dbReference type="InterPro" id="IPR006059">
    <property type="entry name" value="SBP"/>
</dbReference>
<sequence length="432" mass="48098">MKRKFLIGLTVTALMSLATLSGCSSSVNGTADNSTGQKVKINFWYTWGGKEGSVMDQLIKEYNASQNKIQVVGLSQGDEQKQMTAIVGNNPPDLASQYDQDNVASWSSKGAMTPLDDFMKKDHYDTSDFLPAALKAVQYNDKTYALPIVMNTWMLYYNKDLFKKAGIANPPQTMQELKADADKLSIVDKKGNLERIGLWPEQDPTMYMFSFDGSIWDPAKKEITPDNPGFKATVQFYKDMWDKYGSSNLDRYGSGLGNYASAQNPFFTGQAAMAFDGEWLTTFVKEYAPNLNYGVVPIPYDESHPDAKNAGYINVGALYIPKGSKHPQEAWEFLKWLTSKAQMVKLATSLGNLAPRKSALNDPSFKRVPGFTEFLKYSQGPKMSMQPQVPFLNDYLAEISTEYDAILRGKTSVDSGLKAIKDKIQPLAQNTN</sequence>
<dbReference type="PANTHER" id="PTHR43649:SF30">
    <property type="entry name" value="ABC TRANSPORTER SUBSTRATE-BINDING PROTEIN"/>
    <property type="match status" value="1"/>
</dbReference>
<organism evidence="2 3">
    <name type="scientific">Heyndrickxia acidicola</name>
    <dbReference type="NCBI Taxonomy" id="209389"/>
    <lineage>
        <taxon>Bacteria</taxon>
        <taxon>Bacillati</taxon>
        <taxon>Bacillota</taxon>
        <taxon>Bacilli</taxon>
        <taxon>Bacillales</taxon>
        <taxon>Bacillaceae</taxon>
        <taxon>Heyndrickxia</taxon>
    </lineage>
</organism>
<name>A0ABU6MBC0_9BACI</name>
<accession>A0ABU6MBC0</accession>
<dbReference type="Gene3D" id="3.40.190.10">
    <property type="entry name" value="Periplasmic binding protein-like II"/>
    <property type="match status" value="2"/>
</dbReference>